<dbReference type="NCBIfam" id="TIGR01596">
    <property type="entry name" value="cas3_HD"/>
    <property type="match status" value="1"/>
</dbReference>
<feature type="domain" description="HD Cas3-type" evidence="11">
    <location>
        <begin position="34"/>
        <end position="241"/>
    </location>
</feature>
<keyword evidence="6" id="KW-0378">Hydrolase</keyword>
<gene>
    <name evidence="12" type="ORF">NCTC10293_02357</name>
</gene>
<dbReference type="CDD" id="cd17930">
    <property type="entry name" value="DEXHc_cas3"/>
    <property type="match status" value="1"/>
</dbReference>
<dbReference type="GO" id="GO:0004518">
    <property type="term" value="F:nuclease activity"/>
    <property type="evidence" value="ECO:0007669"/>
    <property type="project" value="UniProtKB-KW"/>
</dbReference>
<evidence type="ECO:0000256" key="2">
    <source>
        <dbReference type="ARBA" id="ARBA00009046"/>
    </source>
</evidence>
<dbReference type="GO" id="GO:0003677">
    <property type="term" value="F:DNA binding"/>
    <property type="evidence" value="ECO:0007669"/>
    <property type="project" value="InterPro"/>
</dbReference>
<keyword evidence="4" id="KW-0479">Metal-binding</keyword>
<dbReference type="CDD" id="cd09641">
    <property type="entry name" value="Cas3''_I"/>
    <property type="match status" value="1"/>
</dbReference>
<dbReference type="InterPro" id="IPR038257">
    <property type="entry name" value="CRISPR-assoc_Cas3_HD_sf"/>
</dbReference>
<dbReference type="Pfam" id="PF18019">
    <property type="entry name" value="Cas3_HD"/>
    <property type="match status" value="1"/>
</dbReference>
<dbReference type="GO" id="GO:0051607">
    <property type="term" value="P:defense response to virus"/>
    <property type="evidence" value="ECO:0007669"/>
    <property type="project" value="UniProtKB-KW"/>
</dbReference>
<dbReference type="PROSITE" id="PS51643">
    <property type="entry name" value="HD_CAS3"/>
    <property type="match status" value="1"/>
</dbReference>
<accession>A0A378RBE5</accession>
<reference evidence="12 13" key="1">
    <citation type="submission" date="2018-06" db="EMBL/GenBank/DDBJ databases">
        <authorList>
            <consortium name="Pathogen Informatics"/>
            <person name="Doyle S."/>
        </authorList>
    </citation>
    <scope>NUCLEOTIDE SEQUENCE [LARGE SCALE GENOMIC DNA]</scope>
    <source>
        <strain evidence="12 13">NCTC10293</strain>
    </source>
</reference>
<keyword evidence="5" id="KW-0547">Nucleotide-binding</keyword>
<evidence type="ECO:0000256" key="8">
    <source>
        <dbReference type="ARBA" id="ARBA00022840"/>
    </source>
</evidence>
<comment type="similarity">
    <text evidence="1">In the N-terminal section; belongs to the CRISPR-associated nuclease Cas3-HD family.</text>
</comment>
<evidence type="ECO:0000256" key="3">
    <source>
        <dbReference type="ARBA" id="ARBA00022722"/>
    </source>
</evidence>
<evidence type="ECO:0000256" key="6">
    <source>
        <dbReference type="ARBA" id="ARBA00022801"/>
    </source>
</evidence>
<dbReference type="RefSeq" id="WP_078276894.1">
    <property type="nucleotide sequence ID" value="NZ_CAACXO010000085.1"/>
</dbReference>
<sequence>MTTHTARNLTSNPTNNPINHSTNNPTYIAHVRSSDGAVQTLQTHLFETAALTKSLAAKIGLAHCGEIIGLLHDFGKFSSEFQRYIRQDTNDFDVDFGSGNHQRYQRGDVDHSTAGAMCIAKVLAKALKGGQTQLLSDVLFLCIASHHSGLIDVVNADDEFVLDKRKQKPHDKTHFDEIIKNPHANKILQSMTLQQLLAAHNEFKALIDGVLAEQIHDRQKDFYVGFVVRLLFSCLIDADRTNSIAFENPKQRHELEFHKPDWQWAIDKVEAKYKSFDKRQEFAKHQGFEQKQALGEPSMAEPDNCQTSRTQHINAQRQKVAQTCLQMAQSKQGIFSLTVPTGGGKTLASLRFAVNHAKLHDLDRIIFVIPFTSIIEQNAKEVREIFSGEGTYGEQSAYDWVLEQHCNIEPDVQTWQSKLVMDSWNKPIIFTTMVQFLESCFAGGTKGVRRLHQLTNSVIVFDEIQTLPITCYHLFCNAVNFLTTHAKTTAVLCTATQPILHRLPLVHEGVLHTPTEIVGDQSALNELFDVLKRVQIHDCSQKPQSLEEMTDFVVQKAQTFDDVLVIVNTKAWARQLYQSVAQVYQRGKVFHLSTSQCANHRKQLLAQIKNRLAQRLPTIVISTQLIEAGVDISFHSVVRFVAGLDSVLQAAGRCNRHGELFDGAKGEKGQVFLIQPDKENLSRLKTIEHGKACMLTILQKLAMPENKDKDLLEPRLMAAYFSNFVSSGAMKKLSVYPVDNYSMMTYLSGLPKHNDNKERYKLRQQPKLYQSFMAAGKAFQAIDAPTKAVIAPFGEEGKALITKLCEFVSKPKDANFYALFAQVQGLSVNVFAHEFAALEKSQALTDIDETGLMVLDERFYDDEYGLNLTGDGKMTCEIW</sequence>
<dbReference type="EMBL" id="UGQE01000004">
    <property type="protein sequence ID" value="STZ14760.1"/>
    <property type="molecule type" value="Genomic_DNA"/>
</dbReference>
<dbReference type="GO" id="GO:0016787">
    <property type="term" value="F:hydrolase activity"/>
    <property type="evidence" value="ECO:0007669"/>
    <property type="project" value="UniProtKB-KW"/>
</dbReference>
<dbReference type="InterPro" id="IPR006474">
    <property type="entry name" value="Helicase_Cas3_CRISPR-ass_core"/>
</dbReference>
<name>A0A378RBE5_9GAMM</name>
<keyword evidence="9" id="KW-0051">Antiviral defense</keyword>
<dbReference type="InterPro" id="IPR006935">
    <property type="entry name" value="Helicase/UvrB_N"/>
</dbReference>
<keyword evidence="8" id="KW-0067">ATP-binding</keyword>
<dbReference type="GO" id="GO:0046872">
    <property type="term" value="F:metal ion binding"/>
    <property type="evidence" value="ECO:0007669"/>
    <property type="project" value="UniProtKB-KW"/>
</dbReference>
<evidence type="ECO:0000256" key="10">
    <source>
        <dbReference type="SAM" id="MobiDB-lite"/>
    </source>
</evidence>
<evidence type="ECO:0000256" key="1">
    <source>
        <dbReference type="ARBA" id="ARBA00006847"/>
    </source>
</evidence>
<evidence type="ECO:0000259" key="11">
    <source>
        <dbReference type="PROSITE" id="PS51643"/>
    </source>
</evidence>
<dbReference type="Gene3D" id="3.40.50.300">
    <property type="entry name" value="P-loop containing nucleotide triphosphate hydrolases"/>
    <property type="match status" value="2"/>
</dbReference>
<comment type="similarity">
    <text evidence="2">In the central section; belongs to the CRISPR-associated helicase Cas3 family.</text>
</comment>
<dbReference type="Pfam" id="PF22590">
    <property type="entry name" value="Cas3-like_C_2"/>
    <property type="match status" value="1"/>
</dbReference>
<evidence type="ECO:0000256" key="5">
    <source>
        <dbReference type="ARBA" id="ARBA00022741"/>
    </source>
</evidence>
<proteinExistence type="inferred from homology"/>
<keyword evidence="3" id="KW-0540">Nuclease</keyword>
<dbReference type="InterPro" id="IPR054712">
    <property type="entry name" value="Cas3-like_dom"/>
</dbReference>
<evidence type="ECO:0000256" key="4">
    <source>
        <dbReference type="ARBA" id="ARBA00022723"/>
    </source>
</evidence>
<dbReference type="Gene3D" id="1.10.3210.30">
    <property type="match status" value="1"/>
</dbReference>
<evidence type="ECO:0000313" key="13">
    <source>
        <dbReference type="Proteomes" id="UP000255279"/>
    </source>
</evidence>
<dbReference type="AlphaFoldDB" id="A0A378RBE5"/>
<dbReference type="NCBIfam" id="TIGR01587">
    <property type="entry name" value="cas3_core"/>
    <property type="match status" value="1"/>
</dbReference>
<feature type="region of interest" description="Disordered" evidence="10">
    <location>
        <begin position="1"/>
        <end position="25"/>
    </location>
</feature>
<dbReference type="InterPro" id="IPR027417">
    <property type="entry name" value="P-loop_NTPase"/>
</dbReference>
<dbReference type="SUPFAM" id="SSF52540">
    <property type="entry name" value="P-loop containing nucleoside triphosphate hydrolases"/>
    <property type="match status" value="1"/>
</dbReference>
<evidence type="ECO:0000313" key="12">
    <source>
        <dbReference type="EMBL" id="STZ14760.1"/>
    </source>
</evidence>
<evidence type="ECO:0000256" key="7">
    <source>
        <dbReference type="ARBA" id="ARBA00022806"/>
    </source>
</evidence>
<protein>
    <submittedName>
        <fullName evidence="12">Helicase Cas3</fullName>
    </submittedName>
</protein>
<keyword evidence="7 12" id="KW-0347">Helicase</keyword>
<dbReference type="Pfam" id="PF04851">
    <property type="entry name" value="ResIII"/>
    <property type="match status" value="1"/>
</dbReference>
<evidence type="ECO:0000256" key="9">
    <source>
        <dbReference type="ARBA" id="ARBA00023118"/>
    </source>
</evidence>
<dbReference type="OrthoDB" id="9810236at2"/>
<dbReference type="GO" id="GO:0004386">
    <property type="term" value="F:helicase activity"/>
    <property type="evidence" value="ECO:0007669"/>
    <property type="project" value="UniProtKB-KW"/>
</dbReference>
<organism evidence="12 13">
    <name type="scientific">Moraxella caviae</name>
    <dbReference type="NCBI Taxonomy" id="34060"/>
    <lineage>
        <taxon>Bacteria</taxon>
        <taxon>Pseudomonadati</taxon>
        <taxon>Pseudomonadota</taxon>
        <taxon>Gammaproteobacteria</taxon>
        <taxon>Moraxellales</taxon>
        <taxon>Moraxellaceae</taxon>
        <taxon>Moraxella</taxon>
    </lineage>
</organism>
<dbReference type="InterPro" id="IPR006483">
    <property type="entry name" value="CRISPR-assoc_Cas3_HD"/>
</dbReference>
<dbReference type="GO" id="GO:0005524">
    <property type="term" value="F:ATP binding"/>
    <property type="evidence" value="ECO:0007669"/>
    <property type="project" value="UniProtKB-KW"/>
</dbReference>
<dbReference type="Proteomes" id="UP000255279">
    <property type="component" value="Unassembled WGS sequence"/>
</dbReference>